<dbReference type="RefSeq" id="WP_206902782.1">
    <property type="nucleotide sequence ID" value="NZ_JAFLVT010000005.1"/>
</dbReference>
<feature type="domain" description="DnaB/C C-terminal" evidence="3">
    <location>
        <begin position="127"/>
        <end position="198"/>
    </location>
</feature>
<proteinExistence type="inferred from homology"/>
<evidence type="ECO:0000256" key="2">
    <source>
        <dbReference type="SAM" id="MobiDB-lite"/>
    </source>
</evidence>
<dbReference type="InterPro" id="IPR053843">
    <property type="entry name" value="DnaD_N"/>
</dbReference>
<keyword evidence="6" id="KW-1185">Reference proteome</keyword>
<evidence type="ECO:0000313" key="6">
    <source>
        <dbReference type="Proteomes" id="UP000664256"/>
    </source>
</evidence>
<comment type="caution">
    <text evidence="5">The sequence shown here is derived from an EMBL/GenBank/DDBJ whole genome shotgun (WGS) entry which is preliminary data.</text>
</comment>
<evidence type="ECO:0000259" key="3">
    <source>
        <dbReference type="Pfam" id="PF07261"/>
    </source>
</evidence>
<dbReference type="Gene3D" id="1.10.10.10">
    <property type="entry name" value="Winged helix-like DNA-binding domain superfamily/Winged helix DNA-binding domain"/>
    <property type="match status" value="1"/>
</dbReference>
<evidence type="ECO:0000259" key="4">
    <source>
        <dbReference type="Pfam" id="PF21984"/>
    </source>
</evidence>
<dbReference type="NCBIfam" id="TIGR01446">
    <property type="entry name" value="DnaD_dom"/>
    <property type="match status" value="1"/>
</dbReference>
<gene>
    <name evidence="5" type="ORF">JZO76_03425</name>
</gene>
<comment type="similarity">
    <text evidence="1">Belongs to the DnaB/DnaD family.</text>
</comment>
<dbReference type="EMBL" id="JAFLVT010000005">
    <property type="protein sequence ID" value="MBO0448579.1"/>
    <property type="molecule type" value="Genomic_DNA"/>
</dbReference>
<dbReference type="PANTHER" id="PTHR37293:SF6">
    <property type="entry name" value="DNA REPLICATION PROTEIN DNAD"/>
    <property type="match status" value="1"/>
</dbReference>
<dbReference type="Proteomes" id="UP000664256">
    <property type="component" value="Unassembled WGS sequence"/>
</dbReference>
<feature type="domain" description="DnaD N-terminal" evidence="4">
    <location>
        <begin position="15"/>
        <end position="113"/>
    </location>
</feature>
<dbReference type="Pfam" id="PF21984">
    <property type="entry name" value="DnaD_N"/>
    <property type="match status" value="1"/>
</dbReference>
<organism evidence="5 6">
    <name type="scientific">Candidatus Enterococcus myersii</name>
    <dbReference type="NCBI Taxonomy" id="2815322"/>
    <lineage>
        <taxon>Bacteria</taxon>
        <taxon>Bacillati</taxon>
        <taxon>Bacillota</taxon>
        <taxon>Bacilli</taxon>
        <taxon>Lactobacillales</taxon>
        <taxon>Enterococcaceae</taxon>
        <taxon>Enterococcus</taxon>
    </lineage>
</organism>
<accession>A0ABS3H576</accession>
<dbReference type="SUPFAM" id="SSF158499">
    <property type="entry name" value="DnaD domain-like"/>
    <property type="match status" value="1"/>
</dbReference>
<evidence type="ECO:0000313" key="5">
    <source>
        <dbReference type="EMBL" id="MBO0448579.1"/>
    </source>
</evidence>
<dbReference type="InterPro" id="IPR006343">
    <property type="entry name" value="DnaB/C_C"/>
</dbReference>
<dbReference type="InterPro" id="IPR034829">
    <property type="entry name" value="DnaD-like_sf"/>
</dbReference>
<dbReference type="Gene3D" id="1.10.10.630">
    <property type="entry name" value="DnaD domain-like"/>
    <property type="match status" value="1"/>
</dbReference>
<evidence type="ECO:0000256" key="1">
    <source>
        <dbReference type="ARBA" id="ARBA00093462"/>
    </source>
</evidence>
<dbReference type="PANTHER" id="PTHR37293">
    <property type="entry name" value="PHAGE REPLICATION PROTEIN-RELATED"/>
    <property type="match status" value="1"/>
</dbReference>
<name>A0ABS3H576_9ENTE</name>
<reference evidence="5 6" key="1">
    <citation type="submission" date="2021-03" db="EMBL/GenBank/DDBJ databases">
        <title>Enterococcal diversity collection.</title>
        <authorList>
            <person name="Gilmore M.S."/>
            <person name="Schwartzman J."/>
            <person name="Van Tyne D."/>
            <person name="Martin M."/>
            <person name="Earl A.M."/>
            <person name="Manson A.L."/>
            <person name="Straub T."/>
            <person name="Salamzade R."/>
            <person name="Saavedra J."/>
            <person name="Lebreton F."/>
            <person name="Prichula J."/>
            <person name="Schaufler K."/>
            <person name="Gaca A."/>
            <person name="Sgardioli B."/>
            <person name="Wagenaar J."/>
            <person name="Strong T."/>
        </authorList>
    </citation>
    <scope>NUCLEOTIDE SEQUENCE [LARGE SCALE GENOMIC DNA]</scope>
    <source>
        <strain evidence="5 6">MJM12</strain>
    </source>
</reference>
<dbReference type="InterPro" id="IPR053162">
    <property type="entry name" value="DnaD"/>
</dbReference>
<protein>
    <submittedName>
        <fullName evidence="5">DnaD domain protein</fullName>
    </submittedName>
</protein>
<sequence>MLALEDYFAAGQTVISNLILDHYHQLGMNSDELIFWLQLYRHHEQGDNFPDLNQIATEMGLAQQKVFELLNQLVLKQVIKIETVVVDNKQQDHYLFTPIFEKIAQLLAQNKENTIQEGQQQEIAQMFQHFQQEFGRPLSSFEYERIAQWLEEDKYSPEIIILALKEAVLNNARSLQYIESILSSWRSKNIQSGQDVAKEKQHYQKQKTKPADNDNRELSPYSLENWLKGE</sequence>
<dbReference type="InterPro" id="IPR036388">
    <property type="entry name" value="WH-like_DNA-bd_sf"/>
</dbReference>
<dbReference type="Pfam" id="PF07261">
    <property type="entry name" value="DnaB_2"/>
    <property type="match status" value="1"/>
</dbReference>
<feature type="region of interest" description="Disordered" evidence="2">
    <location>
        <begin position="193"/>
        <end position="230"/>
    </location>
</feature>